<feature type="region of interest" description="Disordered" evidence="2">
    <location>
        <begin position="9"/>
        <end position="32"/>
    </location>
</feature>
<evidence type="ECO:0000259" key="3">
    <source>
        <dbReference type="PROSITE" id="PS50943"/>
    </source>
</evidence>
<dbReference type="Pfam" id="PF13560">
    <property type="entry name" value="HTH_31"/>
    <property type="match status" value="1"/>
</dbReference>
<dbReference type="CDD" id="cd00093">
    <property type="entry name" value="HTH_XRE"/>
    <property type="match status" value="1"/>
</dbReference>
<dbReference type="InterPro" id="IPR001387">
    <property type="entry name" value="Cro/C1-type_HTH"/>
</dbReference>
<keyword evidence="1" id="KW-0238">DNA-binding</keyword>
<dbReference type="InterPro" id="IPR050807">
    <property type="entry name" value="TransReg_Diox_bact_type"/>
</dbReference>
<feature type="compositionally biased region" description="Low complexity" evidence="2">
    <location>
        <begin position="11"/>
        <end position="23"/>
    </location>
</feature>
<dbReference type="EMBL" id="QFNY01000058">
    <property type="protein sequence ID" value="PZP01703.1"/>
    <property type="molecule type" value="Genomic_DNA"/>
</dbReference>
<evidence type="ECO:0000256" key="2">
    <source>
        <dbReference type="SAM" id="MobiDB-lite"/>
    </source>
</evidence>
<comment type="caution">
    <text evidence="4">The sequence shown here is derived from an EMBL/GenBank/DDBJ whole genome shotgun (WGS) entry which is preliminary data.</text>
</comment>
<proteinExistence type="predicted"/>
<sequence length="146" mass="15630">MMVENILLLDSSSRSPEASRGSAQRPHSADKLDGFSAEHVLEQNWDASMPMAPSDEPLLREALGATLRDTRRQTGFTLRELAKLANVSPGYLSELERGRKEVSSELLASVCHAMGISVASAILEAASMMTLDAAAAELASSMARVN</sequence>
<gene>
    <name evidence="4" type="ORF">DI609_03565</name>
</gene>
<dbReference type="InterPro" id="IPR010982">
    <property type="entry name" value="Lambda_DNA-bd_dom_sf"/>
</dbReference>
<accession>A0A2W5B7A6</accession>
<protein>
    <submittedName>
        <fullName evidence="4">XRE family transcriptional regulator</fullName>
    </submittedName>
</protein>
<dbReference type="GO" id="GO:0003700">
    <property type="term" value="F:DNA-binding transcription factor activity"/>
    <property type="evidence" value="ECO:0007669"/>
    <property type="project" value="TreeGrafter"/>
</dbReference>
<dbReference type="Gene3D" id="1.10.260.40">
    <property type="entry name" value="lambda repressor-like DNA-binding domains"/>
    <property type="match status" value="1"/>
</dbReference>
<organism evidence="4 5">
    <name type="scientific">Corynebacterium urealyticum</name>
    <dbReference type="NCBI Taxonomy" id="43771"/>
    <lineage>
        <taxon>Bacteria</taxon>
        <taxon>Bacillati</taxon>
        <taxon>Actinomycetota</taxon>
        <taxon>Actinomycetes</taxon>
        <taxon>Mycobacteriales</taxon>
        <taxon>Corynebacteriaceae</taxon>
        <taxon>Corynebacterium</taxon>
    </lineage>
</organism>
<evidence type="ECO:0000313" key="5">
    <source>
        <dbReference type="Proteomes" id="UP000249451"/>
    </source>
</evidence>
<dbReference type="Proteomes" id="UP000249451">
    <property type="component" value="Unassembled WGS sequence"/>
</dbReference>
<dbReference type="SUPFAM" id="SSF47413">
    <property type="entry name" value="lambda repressor-like DNA-binding domains"/>
    <property type="match status" value="1"/>
</dbReference>
<feature type="domain" description="HTH cro/C1-type" evidence="3">
    <location>
        <begin position="67"/>
        <end position="121"/>
    </location>
</feature>
<name>A0A2W5B7A6_9CORY</name>
<dbReference type="PANTHER" id="PTHR46797">
    <property type="entry name" value="HTH-TYPE TRANSCRIPTIONAL REGULATOR"/>
    <property type="match status" value="1"/>
</dbReference>
<evidence type="ECO:0000313" key="4">
    <source>
        <dbReference type="EMBL" id="PZP01703.1"/>
    </source>
</evidence>
<dbReference type="GO" id="GO:0003677">
    <property type="term" value="F:DNA binding"/>
    <property type="evidence" value="ECO:0007669"/>
    <property type="project" value="UniProtKB-KW"/>
</dbReference>
<dbReference type="PROSITE" id="PS50943">
    <property type="entry name" value="HTH_CROC1"/>
    <property type="match status" value="1"/>
</dbReference>
<dbReference type="SMART" id="SM00530">
    <property type="entry name" value="HTH_XRE"/>
    <property type="match status" value="1"/>
</dbReference>
<evidence type="ECO:0000256" key="1">
    <source>
        <dbReference type="ARBA" id="ARBA00023125"/>
    </source>
</evidence>
<dbReference type="GO" id="GO:0005829">
    <property type="term" value="C:cytosol"/>
    <property type="evidence" value="ECO:0007669"/>
    <property type="project" value="TreeGrafter"/>
</dbReference>
<reference evidence="4 5" key="1">
    <citation type="submission" date="2017-11" db="EMBL/GenBank/DDBJ databases">
        <title>Infants hospitalized years apart are colonized by the same room-sourced microbial strains.</title>
        <authorList>
            <person name="Brooks B."/>
            <person name="Olm M.R."/>
            <person name="Firek B.A."/>
            <person name="Baker R."/>
            <person name="Thomas B.C."/>
            <person name="Morowitz M.J."/>
            <person name="Banfield J.F."/>
        </authorList>
    </citation>
    <scope>NUCLEOTIDE SEQUENCE [LARGE SCALE GENOMIC DNA]</scope>
    <source>
        <strain evidence="4">S2_012_000_R3_87</strain>
    </source>
</reference>
<dbReference type="PANTHER" id="PTHR46797:SF1">
    <property type="entry name" value="METHYLPHOSPHONATE SYNTHASE"/>
    <property type="match status" value="1"/>
</dbReference>
<dbReference type="AlphaFoldDB" id="A0A2W5B7A6"/>